<evidence type="ECO:0000313" key="2">
    <source>
        <dbReference type="EMBL" id="KAF2137325.1"/>
    </source>
</evidence>
<accession>A0A6A6B235</accession>
<reference evidence="2" key="1">
    <citation type="journal article" date="2020" name="Stud. Mycol.">
        <title>101 Dothideomycetes genomes: a test case for predicting lifestyles and emergence of pathogens.</title>
        <authorList>
            <person name="Haridas S."/>
            <person name="Albert R."/>
            <person name="Binder M."/>
            <person name="Bloem J."/>
            <person name="Labutti K."/>
            <person name="Salamov A."/>
            <person name="Andreopoulos B."/>
            <person name="Baker S."/>
            <person name="Barry K."/>
            <person name="Bills G."/>
            <person name="Bluhm B."/>
            <person name="Cannon C."/>
            <person name="Castanera R."/>
            <person name="Culley D."/>
            <person name="Daum C."/>
            <person name="Ezra D."/>
            <person name="Gonzalez J."/>
            <person name="Henrissat B."/>
            <person name="Kuo A."/>
            <person name="Liang C."/>
            <person name="Lipzen A."/>
            <person name="Lutzoni F."/>
            <person name="Magnuson J."/>
            <person name="Mondo S."/>
            <person name="Nolan M."/>
            <person name="Ohm R."/>
            <person name="Pangilinan J."/>
            <person name="Park H.-J."/>
            <person name="Ramirez L."/>
            <person name="Alfaro M."/>
            <person name="Sun H."/>
            <person name="Tritt A."/>
            <person name="Yoshinaga Y."/>
            <person name="Zwiers L.-H."/>
            <person name="Turgeon B."/>
            <person name="Goodwin S."/>
            <person name="Spatafora J."/>
            <person name="Crous P."/>
            <person name="Grigoriev I."/>
        </authorList>
    </citation>
    <scope>NUCLEOTIDE SEQUENCE</scope>
    <source>
        <strain evidence="2">CBS 121167</strain>
    </source>
</reference>
<dbReference type="AlphaFoldDB" id="A0A6A6B235"/>
<dbReference type="Proteomes" id="UP000799438">
    <property type="component" value="Unassembled WGS sequence"/>
</dbReference>
<evidence type="ECO:0000313" key="3">
    <source>
        <dbReference type="Proteomes" id="UP000799438"/>
    </source>
</evidence>
<keyword evidence="3" id="KW-1185">Reference proteome</keyword>
<dbReference type="RefSeq" id="XP_033393043.1">
    <property type="nucleotide sequence ID" value="XM_033535037.1"/>
</dbReference>
<gene>
    <name evidence="2" type="ORF">K452DRAFT_111650</name>
</gene>
<proteinExistence type="predicted"/>
<name>A0A6A6B235_9PEZI</name>
<dbReference type="GeneID" id="54292531"/>
<feature type="region of interest" description="Disordered" evidence="1">
    <location>
        <begin position="46"/>
        <end position="69"/>
    </location>
</feature>
<feature type="compositionally biased region" description="Polar residues" evidence="1">
    <location>
        <begin position="52"/>
        <end position="69"/>
    </location>
</feature>
<sequence>MLGWTEGRKSRRPRICREGLPSLSPGLQTRRVSHCSFLVEMPSLADEAPPQGCQTPERSAPTTGPVSQRDMTTVLGRNIDDLNGSQTLCMLDIGWGSEQRLASTIGTGSSAPADVPEKPPGRDSKQACHLCLIYNGGKGCGELHSAKRPTMAEGAGLAGI</sequence>
<protein>
    <submittedName>
        <fullName evidence="2">Uncharacterized protein</fullName>
    </submittedName>
</protein>
<dbReference type="EMBL" id="ML995504">
    <property type="protein sequence ID" value="KAF2137325.1"/>
    <property type="molecule type" value="Genomic_DNA"/>
</dbReference>
<organism evidence="2 3">
    <name type="scientific">Aplosporella prunicola CBS 121167</name>
    <dbReference type="NCBI Taxonomy" id="1176127"/>
    <lineage>
        <taxon>Eukaryota</taxon>
        <taxon>Fungi</taxon>
        <taxon>Dikarya</taxon>
        <taxon>Ascomycota</taxon>
        <taxon>Pezizomycotina</taxon>
        <taxon>Dothideomycetes</taxon>
        <taxon>Dothideomycetes incertae sedis</taxon>
        <taxon>Botryosphaeriales</taxon>
        <taxon>Aplosporellaceae</taxon>
        <taxon>Aplosporella</taxon>
    </lineage>
</organism>
<evidence type="ECO:0000256" key="1">
    <source>
        <dbReference type="SAM" id="MobiDB-lite"/>
    </source>
</evidence>